<dbReference type="InterPro" id="IPR003959">
    <property type="entry name" value="ATPase_AAA_core"/>
</dbReference>
<keyword evidence="2" id="KW-0547">Nucleotide-binding</keyword>
<keyword evidence="3" id="KW-0378">Hydrolase</keyword>
<organism evidence="8">
    <name type="scientific">viral metagenome</name>
    <dbReference type="NCBI Taxonomy" id="1070528"/>
    <lineage>
        <taxon>unclassified sequences</taxon>
        <taxon>metagenomes</taxon>
        <taxon>organismal metagenomes</taxon>
    </lineage>
</organism>
<accession>A0A6C0H5K0</accession>
<evidence type="ECO:0000256" key="3">
    <source>
        <dbReference type="ARBA" id="ARBA00022801"/>
    </source>
</evidence>
<dbReference type="Gene3D" id="3.30.230.10">
    <property type="match status" value="1"/>
</dbReference>
<protein>
    <recommendedName>
        <fullName evidence="7">Lon proteolytic domain-containing protein</fullName>
    </recommendedName>
</protein>
<feature type="domain" description="Lon proteolytic" evidence="7">
    <location>
        <begin position="900"/>
        <end position="1092"/>
    </location>
</feature>
<dbReference type="GO" id="GO:0004176">
    <property type="term" value="F:ATP-dependent peptidase activity"/>
    <property type="evidence" value="ECO:0007669"/>
    <property type="project" value="InterPro"/>
</dbReference>
<dbReference type="GO" id="GO:0004252">
    <property type="term" value="F:serine-type endopeptidase activity"/>
    <property type="evidence" value="ECO:0007669"/>
    <property type="project" value="InterPro"/>
</dbReference>
<dbReference type="EMBL" id="MN739866">
    <property type="protein sequence ID" value="QHT75293.1"/>
    <property type="molecule type" value="Genomic_DNA"/>
</dbReference>
<dbReference type="Pfam" id="PF22667">
    <property type="entry name" value="Lon_lid"/>
    <property type="match status" value="1"/>
</dbReference>
<keyword evidence="5" id="KW-0067">ATP-binding</keyword>
<evidence type="ECO:0000259" key="7">
    <source>
        <dbReference type="PROSITE" id="PS51786"/>
    </source>
</evidence>
<dbReference type="InterPro" id="IPR027417">
    <property type="entry name" value="P-loop_NTPase"/>
</dbReference>
<dbReference type="GO" id="GO:0006515">
    <property type="term" value="P:protein quality control for misfolded or incompletely synthesized proteins"/>
    <property type="evidence" value="ECO:0007669"/>
    <property type="project" value="TreeGrafter"/>
</dbReference>
<dbReference type="SUPFAM" id="SSF54211">
    <property type="entry name" value="Ribosomal protein S5 domain 2-like"/>
    <property type="match status" value="1"/>
</dbReference>
<evidence type="ECO:0000256" key="5">
    <source>
        <dbReference type="ARBA" id="ARBA00022840"/>
    </source>
</evidence>
<dbReference type="Gene3D" id="3.40.50.300">
    <property type="entry name" value="P-loop containing nucleotide triphosphate hydrolases"/>
    <property type="match status" value="1"/>
</dbReference>
<dbReference type="AlphaFoldDB" id="A0A6C0H5K0"/>
<evidence type="ECO:0000256" key="6">
    <source>
        <dbReference type="SAM" id="Coils"/>
    </source>
</evidence>
<dbReference type="InterPro" id="IPR020568">
    <property type="entry name" value="Ribosomal_Su5_D2-typ_SF"/>
</dbReference>
<dbReference type="Pfam" id="PF05362">
    <property type="entry name" value="Lon_C"/>
    <property type="match status" value="1"/>
</dbReference>
<dbReference type="InterPro" id="IPR054594">
    <property type="entry name" value="Lon_lid"/>
</dbReference>
<dbReference type="SMART" id="SM00382">
    <property type="entry name" value="AAA"/>
    <property type="match status" value="1"/>
</dbReference>
<dbReference type="InterPro" id="IPR014721">
    <property type="entry name" value="Ribsml_uS5_D2-typ_fold_subgr"/>
</dbReference>
<dbReference type="PANTHER" id="PTHR43718">
    <property type="entry name" value="LON PROTEASE"/>
    <property type="match status" value="1"/>
</dbReference>
<dbReference type="SUPFAM" id="SSF52540">
    <property type="entry name" value="P-loop containing nucleoside triphosphate hydrolases"/>
    <property type="match status" value="1"/>
</dbReference>
<feature type="coiled-coil region" evidence="6">
    <location>
        <begin position="385"/>
        <end position="412"/>
    </location>
</feature>
<dbReference type="PANTHER" id="PTHR43718:SF2">
    <property type="entry name" value="LON PROTEASE HOMOLOG, MITOCHONDRIAL"/>
    <property type="match status" value="1"/>
</dbReference>
<dbReference type="InterPro" id="IPR008268">
    <property type="entry name" value="Peptidase_S16_AS"/>
</dbReference>
<keyword evidence="1" id="KW-0645">Protease</keyword>
<dbReference type="Gene3D" id="1.10.8.60">
    <property type="match status" value="1"/>
</dbReference>
<dbReference type="PRINTS" id="PR00830">
    <property type="entry name" value="ENDOLAPTASE"/>
</dbReference>
<evidence type="ECO:0000256" key="4">
    <source>
        <dbReference type="ARBA" id="ARBA00022825"/>
    </source>
</evidence>
<dbReference type="PROSITE" id="PS01046">
    <property type="entry name" value="LON_SER"/>
    <property type="match status" value="1"/>
</dbReference>
<sequence>MYYNVLYNISIIYRLYLMSIYEEKIEFFKTVLDDVIKGINYYNNLNIITINDYNNAQEAIEKTTNLINTINFDNIINDLQYINNNISCLIKNYGCFNFENIINICLSSNFASKNFQHELFLKYKLLEKYLHPLNYKIVNWNTSTLKHNKEISKTKFLDDKSILESNNLECFDLTKSANNFIIRVYGIKVIIHDYNNKKTLVIDNICDELLLSNSCNTYIITKKNNITNYINETGAVSNELFNKQIWSNFINNLSLKDLLIYNNQEIYNKYIFLITQVNSYNQKTLESLVQTFITSDLFNQRTIIIQLLLFDTNVENLYIANLLFDLLIDSKQNNTNNEQKKIYNSLSWTCKKHFKNALHKTLEYSNELLNFDSTKIPLEQQICLMKVSTNVKEKAMQKLKELNSKSEDYGSKARQYLDGLLKIPFNIYKEEDVLKIKNEINDLINPLINPLINNKITINTNTSTIGVLLNEINAIENNNVIKNIAIIKKIKSNNSTILNELLTLIVNYLEKNKKKINVMLVKSITNLRIEYGVNSTNKLTKENIVQFIKTIDLDTLIQDKNNESKNLQYLREVILIFKQLINSDYFDYLLTIEKNVNEIVRKNEELVKYINTFNKILDSAVYGHKNAKLQIERILGQWISGESSGYCFGFEGLPGVGKTSLAKKGIANCLKDKNNSPRPFSLIALGGSCNGSIIDGHNYTYVGSSWGKIVDILIEHKCMNPIIFIDELDKVSQTEHGKEIIGILTHLVDSTQNTNFQDKYFSAIDLDLSKALFIFSYNDVELIDKILLDRIHRIKFDTLMLHDKIIIVKDYLLPELFTKFRFNNELIFQDNVIEFIIEHYTNESGVRKLKEVLFEIVSSINLELLKNNFIHELPYIISIEYIEEILQNRQKIRHLTINENSEIGVINGLWANSFGNSGILHIECKFFHSSTFLDFKLTGMQGEIMKESMSVAKTLALSLLTNEELNTVTKVLEESKLQGIHIHVPEGATPKDGPSAGAAIAIALYSLLTKRKIRNTVAITGELCLQGKITAIGGLDLKIIGGMRGGVSTFLYPKTNYKDYDIFCKKYNKDLSKYLFIEVENINDALREIIIY</sequence>
<dbReference type="InterPro" id="IPR008269">
    <property type="entry name" value="Lon_proteolytic"/>
</dbReference>
<name>A0A6C0H5K0_9ZZZZ</name>
<dbReference type="PROSITE" id="PS51786">
    <property type="entry name" value="LON_PROTEOLYTIC"/>
    <property type="match status" value="1"/>
</dbReference>
<keyword evidence="4" id="KW-0720">Serine protease</keyword>
<dbReference type="InterPro" id="IPR027065">
    <property type="entry name" value="Lon_Prtase"/>
</dbReference>
<dbReference type="GO" id="GO:0005524">
    <property type="term" value="F:ATP binding"/>
    <property type="evidence" value="ECO:0007669"/>
    <property type="project" value="UniProtKB-KW"/>
</dbReference>
<evidence type="ECO:0000256" key="2">
    <source>
        <dbReference type="ARBA" id="ARBA00022741"/>
    </source>
</evidence>
<dbReference type="Pfam" id="PF00004">
    <property type="entry name" value="AAA"/>
    <property type="match status" value="1"/>
</dbReference>
<proteinExistence type="predicted"/>
<dbReference type="InterPro" id="IPR003593">
    <property type="entry name" value="AAA+_ATPase"/>
</dbReference>
<evidence type="ECO:0000313" key="8">
    <source>
        <dbReference type="EMBL" id="QHT75293.1"/>
    </source>
</evidence>
<evidence type="ECO:0000256" key="1">
    <source>
        <dbReference type="ARBA" id="ARBA00022670"/>
    </source>
</evidence>
<dbReference type="GO" id="GO:0016887">
    <property type="term" value="F:ATP hydrolysis activity"/>
    <property type="evidence" value="ECO:0007669"/>
    <property type="project" value="InterPro"/>
</dbReference>
<keyword evidence="6" id="KW-0175">Coiled coil</keyword>
<reference evidence="8" key="1">
    <citation type="journal article" date="2020" name="Nature">
        <title>Giant virus diversity and host interactions through global metagenomics.</title>
        <authorList>
            <person name="Schulz F."/>
            <person name="Roux S."/>
            <person name="Paez-Espino D."/>
            <person name="Jungbluth S."/>
            <person name="Walsh D.A."/>
            <person name="Denef V.J."/>
            <person name="McMahon K.D."/>
            <person name="Konstantinidis K.T."/>
            <person name="Eloe-Fadrosh E.A."/>
            <person name="Kyrpides N.C."/>
            <person name="Woyke T."/>
        </authorList>
    </citation>
    <scope>NUCLEOTIDE SEQUENCE</scope>
    <source>
        <strain evidence="8">GVMAG-M-3300023179-63</strain>
    </source>
</reference>